<evidence type="ECO:0000256" key="1">
    <source>
        <dbReference type="SAM" id="SignalP"/>
    </source>
</evidence>
<feature type="signal peptide" evidence="1">
    <location>
        <begin position="1"/>
        <end position="23"/>
    </location>
</feature>
<feature type="chain" id="PRO_5036103768" description="DUF4468 domain-containing protein" evidence="1">
    <location>
        <begin position="24"/>
        <end position="214"/>
    </location>
</feature>
<evidence type="ECO:0000313" key="5">
    <source>
        <dbReference type="Proteomes" id="UP000285650"/>
    </source>
</evidence>
<keyword evidence="1" id="KW-0732">Signal</keyword>
<organism evidence="2 4">
    <name type="scientific">Bacteroides intestinalis</name>
    <dbReference type="NCBI Taxonomy" id="329854"/>
    <lineage>
        <taxon>Bacteria</taxon>
        <taxon>Pseudomonadati</taxon>
        <taxon>Bacteroidota</taxon>
        <taxon>Bacteroidia</taxon>
        <taxon>Bacteroidales</taxon>
        <taxon>Bacteroidaceae</taxon>
        <taxon>Bacteroides</taxon>
    </lineage>
</organism>
<dbReference type="AlphaFoldDB" id="A0A412YFD8"/>
<dbReference type="EMBL" id="QRZF01000003">
    <property type="protein sequence ID" value="RGV56219.1"/>
    <property type="molecule type" value="Genomic_DNA"/>
</dbReference>
<evidence type="ECO:0008006" key="6">
    <source>
        <dbReference type="Google" id="ProtNLM"/>
    </source>
</evidence>
<dbReference type="Proteomes" id="UP000283850">
    <property type="component" value="Unassembled WGS sequence"/>
</dbReference>
<proteinExistence type="predicted"/>
<gene>
    <name evidence="3" type="ORF">DW712_23570</name>
    <name evidence="2" type="ORF">DWW10_05915</name>
</gene>
<evidence type="ECO:0000313" key="3">
    <source>
        <dbReference type="EMBL" id="RHE87203.1"/>
    </source>
</evidence>
<accession>A0A412YFD8</accession>
<sequence length="214" mass="24663">MASISNKIIVLCCCFVSTTFVWGQNGKHFVFPEYQEGQIVYKNKKVNKVELNYNKATEEMVYTGSDGKKMALHPIDQIDTIYFEKRSFIPSGNSFEEVLLSGKYPLYASYHCRLSIGAQNIGYGSSSTTAIDNISSLNTGGEMYQLKLPENYKVEPYTIYTIEINGKRERFRRIKEVIKIFPERKKEIMNFQKKNKLKNDNEGIIQLIQYISSL</sequence>
<name>A0A412YFD8_9BACE</name>
<protein>
    <recommendedName>
        <fullName evidence="6">DUF4468 domain-containing protein</fullName>
    </recommendedName>
</protein>
<dbReference type="RefSeq" id="WP_022391680.1">
    <property type="nucleotide sequence ID" value="NZ_JADNIJ010000003.1"/>
</dbReference>
<dbReference type="Proteomes" id="UP000285650">
    <property type="component" value="Unassembled WGS sequence"/>
</dbReference>
<dbReference type="EMBL" id="QSKV01000024">
    <property type="protein sequence ID" value="RHE87203.1"/>
    <property type="molecule type" value="Genomic_DNA"/>
</dbReference>
<evidence type="ECO:0000313" key="2">
    <source>
        <dbReference type="EMBL" id="RGV56219.1"/>
    </source>
</evidence>
<comment type="caution">
    <text evidence="2">The sequence shown here is derived from an EMBL/GenBank/DDBJ whole genome shotgun (WGS) entry which is preliminary data.</text>
</comment>
<evidence type="ECO:0000313" key="4">
    <source>
        <dbReference type="Proteomes" id="UP000283850"/>
    </source>
</evidence>
<reference evidence="4 5" key="1">
    <citation type="submission" date="2018-08" db="EMBL/GenBank/DDBJ databases">
        <title>A genome reference for cultivated species of the human gut microbiota.</title>
        <authorList>
            <person name="Zou Y."/>
            <person name="Xue W."/>
            <person name="Luo G."/>
        </authorList>
    </citation>
    <scope>NUCLEOTIDE SEQUENCE [LARGE SCALE GENOMIC DNA]</scope>
    <source>
        <strain evidence="2 4">AF14-32</strain>
        <strain evidence="3 5">AM27-17</strain>
    </source>
</reference>